<evidence type="ECO:0000256" key="7">
    <source>
        <dbReference type="ARBA" id="ARBA00023163"/>
    </source>
</evidence>
<feature type="region of interest" description="Disordered" evidence="10">
    <location>
        <begin position="1"/>
        <end position="43"/>
    </location>
</feature>
<dbReference type="OrthoDB" id="20828at2759"/>
<dbReference type="GO" id="GO:0016592">
    <property type="term" value="C:mediator complex"/>
    <property type="evidence" value="ECO:0007669"/>
    <property type="project" value="InterPro"/>
</dbReference>
<dbReference type="Proteomes" id="UP000076738">
    <property type="component" value="Unassembled WGS sequence"/>
</dbReference>
<evidence type="ECO:0000256" key="6">
    <source>
        <dbReference type="ARBA" id="ARBA00023159"/>
    </source>
</evidence>
<dbReference type="InterPro" id="IPR021990">
    <property type="entry name" value="Mediator_Med12_LCEWAV"/>
</dbReference>
<evidence type="ECO:0000256" key="10">
    <source>
        <dbReference type="SAM" id="MobiDB-lite"/>
    </source>
</evidence>
<evidence type="ECO:0000256" key="2">
    <source>
        <dbReference type="ARBA" id="ARBA00010289"/>
    </source>
</evidence>
<keyword evidence="4" id="KW-0678">Repressor</keyword>
<feature type="compositionally biased region" description="Low complexity" evidence="10">
    <location>
        <begin position="1623"/>
        <end position="1648"/>
    </location>
</feature>
<dbReference type="EMBL" id="KV417287">
    <property type="protein sequence ID" value="KZO95835.1"/>
    <property type="molecule type" value="Genomic_DNA"/>
</dbReference>
<evidence type="ECO:0000256" key="9">
    <source>
        <dbReference type="ARBA" id="ARBA00032010"/>
    </source>
</evidence>
<proteinExistence type="inferred from homology"/>
<comment type="similarity">
    <text evidence="2">Belongs to the Mediator complex subunit 12 family.</text>
</comment>
<reference evidence="12 13" key="1">
    <citation type="journal article" date="2016" name="Mol. Biol. Evol.">
        <title>Comparative Genomics of Early-Diverging Mushroom-Forming Fungi Provides Insights into the Origins of Lignocellulose Decay Capabilities.</title>
        <authorList>
            <person name="Nagy L.G."/>
            <person name="Riley R."/>
            <person name="Tritt A."/>
            <person name="Adam C."/>
            <person name="Daum C."/>
            <person name="Floudas D."/>
            <person name="Sun H."/>
            <person name="Yadav J.S."/>
            <person name="Pangilinan J."/>
            <person name="Larsson K.H."/>
            <person name="Matsuura K."/>
            <person name="Barry K."/>
            <person name="Labutti K."/>
            <person name="Kuo R."/>
            <person name="Ohm R.A."/>
            <person name="Bhattacharya S.S."/>
            <person name="Shirouzu T."/>
            <person name="Yoshinaga Y."/>
            <person name="Martin F.M."/>
            <person name="Grigoriev I.V."/>
            <person name="Hibbett D.S."/>
        </authorList>
    </citation>
    <scope>NUCLEOTIDE SEQUENCE [LARGE SCALE GENOMIC DNA]</scope>
    <source>
        <strain evidence="12 13">TUFC12733</strain>
    </source>
</reference>
<keyword evidence="7" id="KW-0804">Transcription</keyword>
<dbReference type="GO" id="GO:0003712">
    <property type="term" value="F:transcription coregulator activity"/>
    <property type="evidence" value="ECO:0007669"/>
    <property type="project" value="InterPro"/>
</dbReference>
<dbReference type="Pfam" id="PF12145">
    <property type="entry name" value="Med12-LCEWAV"/>
    <property type="match status" value="1"/>
</dbReference>
<dbReference type="Pfam" id="PF09497">
    <property type="entry name" value="Med12"/>
    <property type="match status" value="1"/>
</dbReference>
<evidence type="ECO:0000256" key="4">
    <source>
        <dbReference type="ARBA" id="ARBA00022491"/>
    </source>
</evidence>
<dbReference type="PANTHER" id="PTHR46567:SF1">
    <property type="entry name" value="MEDIATOR OF RNA POLYMERASE II TRANSCRIPTION SUBUNIT 12"/>
    <property type="match status" value="1"/>
</dbReference>
<feature type="region of interest" description="Disordered" evidence="10">
    <location>
        <begin position="1539"/>
        <end position="1648"/>
    </location>
</feature>
<organism evidence="12 13">
    <name type="scientific">Calocera viscosa (strain TUFC12733)</name>
    <dbReference type="NCBI Taxonomy" id="1330018"/>
    <lineage>
        <taxon>Eukaryota</taxon>
        <taxon>Fungi</taxon>
        <taxon>Dikarya</taxon>
        <taxon>Basidiomycota</taxon>
        <taxon>Agaricomycotina</taxon>
        <taxon>Dacrymycetes</taxon>
        <taxon>Dacrymycetales</taxon>
        <taxon>Dacrymycetaceae</taxon>
        <taxon>Calocera</taxon>
    </lineage>
</organism>
<gene>
    <name evidence="12" type="ORF">CALVIDRAFT_598893</name>
</gene>
<evidence type="ECO:0000313" key="12">
    <source>
        <dbReference type="EMBL" id="KZO95835.1"/>
    </source>
</evidence>
<feature type="compositionally biased region" description="Basic and acidic residues" evidence="10">
    <location>
        <begin position="8"/>
        <end position="27"/>
    </location>
</feature>
<feature type="compositionally biased region" description="Acidic residues" evidence="10">
    <location>
        <begin position="1596"/>
        <end position="1606"/>
    </location>
</feature>
<feature type="region of interest" description="Disordered" evidence="10">
    <location>
        <begin position="1492"/>
        <end position="1526"/>
    </location>
</feature>
<dbReference type="PANTHER" id="PTHR46567">
    <property type="entry name" value="MEDIATOR OF RNA POLYMERASE II TRANSCRIPTION SUBUNIT 12"/>
    <property type="match status" value="1"/>
</dbReference>
<feature type="compositionally biased region" description="Acidic residues" evidence="10">
    <location>
        <begin position="1544"/>
        <end position="1554"/>
    </location>
</feature>
<evidence type="ECO:0000256" key="1">
    <source>
        <dbReference type="ARBA" id="ARBA00004123"/>
    </source>
</evidence>
<evidence type="ECO:0000256" key="3">
    <source>
        <dbReference type="ARBA" id="ARBA00019622"/>
    </source>
</evidence>
<sequence length="1648" mass="186832">MPARARPPSRDMPGDKKEKAESVDPFKPHPPAWRPPIHETASLGWPDYIPDHPERMENLMSAKTVKEGLTIAPYSLQEASTSHGDNLEKLESDDALERLGQLMTQVMERREEAMGSPGQTTYKMPPRVTVPDMRRAKWLDALADPSIPLKDIAAKASQAGAATPDFYIPHGPKGSELFDLLYTKNVPIDRAVWFVRIVGYNDMAPLRKQPGYNPMSYSFDTAKEIIMWYKKQLGEITLPTARLQSTALKQVFKGVLLDVDNRIAWCSKFVYTIQLTREFYKESMIDHGTFLLWAAYHIGHCNLAQLAIFARLVDEYAAQMCAHRAFAKALVENSLVKLKEIETSPGAEHLEGLQKLLRKFIQLAMIDVPEAFINPRKWPFTVEAVFDVIDAYVPLNPETKDEVKEHALIQLRRTAQEVHRRNCALLFHQERGEPKGRIGHSIIAIRNLNSLGASSNMATFKFFDDDEKVFDDSLKLLLTWAVSRFQYGDHRPYAVASILRKWMDDAKLQAIRQKGKVKPADMLQDRLFVWLHTYPVQSLESDIPAIAILVGELIRRGVFSYARYVQELVARGELEGSTGEPSRHVEVIRQTPLIKSWEAQELLHKTSLFDRQLQTTPEDGHMMSMQREIATSLPEVFAASNAILPVENDFPTVLQGSRYEQARVIHHWLLPRILKKYSKKDVDHQQDLMSMTSYAVLIQLLTETKLYIALLEFNLMALSIASWSDGDLTEQTELCTAVLDTFERHSSIWACMDANATIAQGLFLKIQQLRFQRRRCPPLLRFIRQTRFWRSLSKQEKVIVEADYSRFVKDLDTHSTERAAIPSIIPEIHEIIHSSTPHSPFAVAGTIWDRFKSVKDWPVIVWENVMQGLREYSLKETTREERLACSKRLSLVLHQLDRRLLKGFDYFLRLWCGRTDGFKVLDMNASHWELLVPLLIKLCVFHAVSCSTILECFVYPVWRHFAAISTSSDSQTYRERHVPCLFQTAILVLCLLLQNKATAGDGAGLTPISLPQLQRLQTRRLCIYQGASFQALLDGVCYLVSLSTNPLLTPEVSTTLLRLKMSLLDDPLFKQQVSRDPLAIKRALSSSSVIQRTPEMEDRMEETLMYLMNADEFETISHSGEVEGNIWKLTVADLDPWRCHRAAVKLQLTFRRLCRLARNESPEPSTYAVQLDRDATALFTHEWSPEELVYIAELLDGIDARATGELLSKAYEKISDALRSALSNLTAQSANVFNGIATNTVHLMLKITTPVAVLESTYPEIPASIMDNFLQVVSSTWRAVFSRVSPYTTLQAMDSKPIDGTVYRDLMMLTTRLLHFALGMIENPSPEWKRISETVISFVMQFANFYGTDGPLRDGILFSMLLDTACYLIDDIPYDMKNPNADLIRTIPGLYPTNLSPHMSVWHKERLKKILQYVPRDYYVEGLQHAATSKHPASRVQNRPWEWGESFYKPRELGKPKVDEYTAFPSPETAPTNSRSVSLDLFQAKITRDRVAEPTMFEDASDSEDNRQIVEQRSTGDALGGEPVFARDWRDANVPLKGARLPEQEDDSDDEEWPQIEALSIQDSSGSAPKLAGSKQLAIQGSKGRKRPASDTPIDIPDDDDDEIEIIEVPKPVPGKGKGKGGKAPSGSSSTTRGRGRRTSTSTSRGRK</sequence>
<feature type="domain" description="Mediator complex subunit Med12" evidence="11">
    <location>
        <begin position="121"/>
        <end position="196"/>
    </location>
</feature>
<accession>A0A167LM09</accession>
<dbReference type="STRING" id="1330018.A0A167LM09"/>
<keyword evidence="5" id="KW-0805">Transcription regulation</keyword>
<dbReference type="GO" id="GO:0006357">
    <property type="term" value="P:regulation of transcription by RNA polymerase II"/>
    <property type="evidence" value="ECO:0007669"/>
    <property type="project" value="InterPro"/>
</dbReference>
<comment type="subcellular location">
    <subcellularLocation>
        <location evidence="1">Nucleus</location>
    </subcellularLocation>
</comment>
<dbReference type="InterPro" id="IPR019035">
    <property type="entry name" value="Mediator_Med12"/>
</dbReference>
<evidence type="ECO:0000256" key="8">
    <source>
        <dbReference type="ARBA" id="ARBA00023242"/>
    </source>
</evidence>
<dbReference type="SMART" id="SM01281">
    <property type="entry name" value="Med12"/>
    <property type="match status" value="1"/>
</dbReference>
<keyword evidence="6" id="KW-0010">Activator</keyword>
<keyword evidence="8" id="KW-0539">Nucleus</keyword>
<name>A0A167LM09_CALVF</name>
<evidence type="ECO:0000256" key="5">
    <source>
        <dbReference type="ARBA" id="ARBA00023015"/>
    </source>
</evidence>
<protein>
    <recommendedName>
        <fullName evidence="3">Mediator of RNA polymerase II transcription subunit 12</fullName>
    </recommendedName>
    <alternativeName>
        <fullName evidence="9">Mediator complex subunit 12</fullName>
    </alternativeName>
</protein>
<keyword evidence="13" id="KW-1185">Reference proteome</keyword>
<evidence type="ECO:0000259" key="11">
    <source>
        <dbReference type="SMART" id="SM01281"/>
    </source>
</evidence>
<evidence type="ECO:0000313" key="13">
    <source>
        <dbReference type="Proteomes" id="UP000076738"/>
    </source>
</evidence>